<dbReference type="Proteomes" id="UP000634136">
    <property type="component" value="Unassembled WGS sequence"/>
</dbReference>
<accession>A0A834TAJ5</accession>
<gene>
    <name evidence="2" type="ORF">G2W53_034155</name>
</gene>
<evidence type="ECO:0000256" key="1">
    <source>
        <dbReference type="SAM" id="MobiDB-lite"/>
    </source>
</evidence>
<comment type="caution">
    <text evidence="2">The sequence shown here is derived from an EMBL/GenBank/DDBJ whole genome shotgun (WGS) entry which is preliminary data.</text>
</comment>
<sequence length="30" mass="3421">MAYTVGPRVSEKNRRVKGESLDTKLDKIND</sequence>
<feature type="compositionally biased region" description="Basic and acidic residues" evidence="1">
    <location>
        <begin position="9"/>
        <end position="30"/>
    </location>
</feature>
<dbReference type="EMBL" id="JAAIUW010000010">
    <property type="protein sequence ID" value="KAF7813179.1"/>
    <property type="molecule type" value="Genomic_DNA"/>
</dbReference>
<organism evidence="2 3">
    <name type="scientific">Senna tora</name>
    <dbReference type="NCBI Taxonomy" id="362788"/>
    <lineage>
        <taxon>Eukaryota</taxon>
        <taxon>Viridiplantae</taxon>
        <taxon>Streptophyta</taxon>
        <taxon>Embryophyta</taxon>
        <taxon>Tracheophyta</taxon>
        <taxon>Spermatophyta</taxon>
        <taxon>Magnoliopsida</taxon>
        <taxon>eudicotyledons</taxon>
        <taxon>Gunneridae</taxon>
        <taxon>Pentapetalae</taxon>
        <taxon>rosids</taxon>
        <taxon>fabids</taxon>
        <taxon>Fabales</taxon>
        <taxon>Fabaceae</taxon>
        <taxon>Caesalpinioideae</taxon>
        <taxon>Cassia clade</taxon>
        <taxon>Senna</taxon>
    </lineage>
</organism>
<evidence type="ECO:0000313" key="2">
    <source>
        <dbReference type="EMBL" id="KAF7813179.1"/>
    </source>
</evidence>
<feature type="region of interest" description="Disordered" evidence="1">
    <location>
        <begin position="1"/>
        <end position="30"/>
    </location>
</feature>
<evidence type="ECO:0000313" key="3">
    <source>
        <dbReference type="Proteomes" id="UP000634136"/>
    </source>
</evidence>
<proteinExistence type="predicted"/>
<keyword evidence="3" id="KW-1185">Reference proteome</keyword>
<dbReference type="AlphaFoldDB" id="A0A834TAJ5"/>
<name>A0A834TAJ5_9FABA</name>
<protein>
    <submittedName>
        <fullName evidence="2">Uncharacterized protein</fullName>
    </submittedName>
</protein>
<reference evidence="2" key="1">
    <citation type="submission" date="2020-09" db="EMBL/GenBank/DDBJ databases">
        <title>Genome-Enabled Discovery of Anthraquinone Biosynthesis in Senna tora.</title>
        <authorList>
            <person name="Kang S.-H."/>
            <person name="Pandey R.P."/>
            <person name="Lee C.-M."/>
            <person name="Sim J.-S."/>
            <person name="Jeong J.-T."/>
            <person name="Choi B.-S."/>
            <person name="Jung M."/>
            <person name="Ginzburg D."/>
            <person name="Zhao K."/>
            <person name="Won S.Y."/>
            <person name="Oh T.-J."/>
            <person name="Yu Y."/>
            <person name="Kim N.-H."/>
            <person name="Lee O.R."/>
            <person name="Lee T.-H."/>
            <person name="Bashyal P."/>
            <person name="Kim T.-S."/>
            <person name="Lee W.-H."/>
            <person name="Kawkins C."/>
            <person name="Kim C.-K."/>
            <person name="Kim J.S."/>
            <person name="Ahn B.O."/>
            <person name="Rhee S.Y."/>
            <person name="Sohng J.K."/>
        </authorList>
    </citation>
    <scope>NUCLEOTIDE SEQUENCE</scope>
    <source>
        <tissue evidence="2">Leaf</tissue>
    </source>
</reference>